<evidence type="ECO:0000256" key="3">
    <source>
        <dbReference type="ARBA" id="ARBA00023004"/>
    </source>
</evidence>
<accession>A0A1D7QXD6</accession>
<dbReference type="PANTHER" id="PTHR30149:SF0">
    <property type="entry name" value="HYDROGENASE MATURATION FACTOR HYPD"/>
    <property type="match status" value="1"/>
</dbReference>
<dbReference type="PATRIC" id="fig|632773.3.peg.2433"/>
<dbReference type="GO" id="GO:0051539">
    <property type="term" value="F:4 iron, 4 sulfur cluster binding"/>
    <property type="evidence" value="ECO:0007669"/>
    <property type="project" value="TreeGrafter"/>
</dbReference>
<evidence type="ECO:0000313" key="4">
    <source>
        <dbReference type="EMBL" id="AOM83670.1"/>
    </source>
</evidence>
<dbReference type="Gene3D" id="3.40.50.11740">
    <property type="entry name" value="HypD, alpha/beta domain 2"/>
    <property type="match status" value="2"/>
</dbReference>
<dbReference type="InterPro" id="IPR042243">
    <property type="entry name" value="HypD_1"/>
</dbReference>
<evidence type="ECO:0000256" key="1">
    <source>
        <dbReference type="ARBA" id="ARBA00007888"/>
    </source>
</evidence>
<dbReference type="KEGG" id="bbev:BBEV_2329"/>
<dbReference type="AlphaFoldDB" id="A0A1D7QXD6"/>
<name>A0A1D7QXD6_9BACI</name>
<evidence type="ECO:0000256" key="2">
    <source>
        <dbReference type="ARBA" id="ARBA00022723"/>
    </source>
</evidence>
<dbReference type="InterPro" id="IPR042244">
    <property type="entry name" value="HypD_2_sf"/>
</dbReference>
<dbReference type="Proteomes" id="UP000094463">
    <property type="component" value="Chromosome"/>
</dbReference>
<dbReference type="PIRSF" id="PIRSF005622">
    <property type="entry name" value="Hydrgn_mat_hypD"/>
    <property type="match status" value="1"/>
</dbReference>
<gene>
    <name evidence="4" type="primary">hypD</name>
    <name evidence="4" type="ORF">BBEV_2329</name>
</gene>
<keyword evidence="3" id="KW-0408">Iron</keyword>
<dbReference type="PANTHER" id="PTHR30149">
    <property type="entry name" value="HYDROGENASE PROTEIN ASSEMBLY PROTEIN HYPD"/>
    <property type="match status" value="1"/>
</dbReference>
<dbReference type="Pfam" id="PF01924">
    <property type="entry name" value="HypD"/>
    <property type="match status" value="1"/>
</dbReference>
<organism evidence="4 5">
    <name type="scientific">Salisediminibacterium beveridgei</name>
    <dbReference type="NCBI Taxonomy" id="632773"/>
    <lineage>
        <taxon>Bacteria</taxon>
        <taxon>Bacillati</taxon>
        <taxon>Bacillota</taxon>
        <taxon>Bacilli</taxon>
        <taxon>Bacillales</taxon>
        <taxon>Bacillaceae</taxon>
        <taxon>Salisediminibacterium</taxon>
    </lineage>
</organism>
<keyword evidence="5" id="KW-1185">Reference proteome</keyword>
<sequence length="370" mass="40621">MKSPVNPELSKSEREQMIHQIDTLAKQYQKENGRKPVIMEVCGSHTVALAQTGLKTRLDHAIRFISGPGCPVCVTDQSAIDQMISLVDQPGVILTTFGDMMRVPGSYATLMEKKQRGADIRIFYSPTEAVTIAENNPGQTVILLGIGFETTIPAILAAVREAEEKSVKNLQVYLSLKRIEPILSTLLNDPDLVVDGFILPGHVAMIVGERHFNFLNNRSIPGVISGFTLDEMLTSLKQYLDMLTAGTPGVINNYQAVVTAEGNPVARQWISEMLTPVKEAWRGLGEIPESGYAFTDRFSHFRVSSDLLTQTPHRVKKTGCRCGDVLTGKIQPLECALFDRICTPDNPVGPCMVSHEGSCSAAYEMKETIV</sequence>
<reference evidence="4 5" key="1">
    <citation type="submission" date="2015-08" db="EMBL/GenBank/DDBJ databases">
        <title>The complete genome sequence of Bacillus beveridgei MLTeJB.</title>
        <authorList>
            <person name="Hanson T.E."/>
            <person name="Mesa C."/>
            <person name="Basesman S.M."/>
            <person name="Oremland R.S."/>
        </authorList>
    </citation>
    <scope>NUCLEOTIDE SEQUENCE [LARGE SCALE GENOMIC DNA]</scope>
    <source>
        <strain evidence="4 5">MLTeJB</strain>
    </source>
</reference>
<dbReference type="Gene3D" id="6.10.20.100">
    <property type="match status" value="1"/>
</dbReference>
<dbReference type="STRING" id="632773.BBEV_2329"/>
<dbReference type="GO" id="GO:0005506">
    <property type="term" value="F:iron ion binding"/>
    <property type="evidence" value="ECO:0007669"/>
    <property type="project" value="TreeGrafter"/>
</dbReference>
<comment type="similarity">
    <text evidence="1">Belongs to the HypD family.</text>
</comment>
<dbReference type="GO" id="GO:0051604">
    <property type="term" value="P:protein maturation"/>
    <property type="evidence" value="ECO:0007669"/>
    <property type="project" value="TreeGrafter"/>
</dbReference>
<dbReference type="NCBIfam" id="TIGR00075">
    <property type="entry name" value="hypD"/>
    <property type="match status" value="1"/>
</dbReference>
<protein>
    <submittedName>
        <fullName evidence="4">[NiFe] hydrogenase metallocenter assembly protein HypD</fullName>
    </submittedName>
</protein>
<dbReference type="InterPro" id="IPR002780">
    <property type="entry name" value="Hyd_form_HypD"/>
</dbReference>
<dbReference type="EMBL" id="CP012502">
    <property type="protein sequence ID" value="AOM83670.1"/>
    <property type="molecule type" value="Genomic_DNA"/>
</dbReference>
<dbReference type="GO" id="GO:0070025">
    <property type="term" value="F:carbon monoxide binding"/>
    <property type="evidence" value="ECO:0007669"/>
    <property type="project" value="TreeGrafter"/>
</dbReference>
<proteinExistence type="inferred from homology"/>
<keyword evidence="2" id="KW-0479">Metal-binding</keyword>
<evidence type="ECO:0000313" key="5">
    <source>
        <dbReference type="Proteomes" id="UP000094463"/>
    </source>
</evidence>